<dbReference type="SMART" id="SM00530">
    <property type="entry name" value="HTH_XRE"/>
    <property type="match status" value="1"/>
</dbReference>
<dbReference type="SUPFAM" id="SSF48452">
    <property type="entry name" value="TPR-like"/>
    <property type="match status" value="1"/>
</dbReference>
<proteinExistence type="predicted"/>
<dbReference type="Proteomes" id="UP000831880">
    <property type="component" value="Chromosome"/>
</dbReference>
<reference evidence="2 3" key="1">
    <citation type="submission" date="2022-04" db="EMBL/GenBank/DDBJ databases">
        <title>Halobacillus sp. isolated from saltern.</title>
        <authorList>
            <person name="Won M."/>
            <person name="Lee C.-M."/>
            <person name="Woen H.-Y."/>
            <person name="Kwon S.-W."/>
        </authorList>
    </citation>
    <scope>NUCLEOTIDE SEQUENCE [LARGE SCALE GENOMIC DNA]</scope>
    <source>
        <strain evidence="2 3">SSTM10-2</strain>
    </source>
</reference>
<dbReference type="InterPro" id="IPR011990">
    <property type="entry name" value="TPR-like_helical_dom_sf"/>
</dbReference>
<keyword evidence="3" id="KW-1185">Reference proteome</keyword>
<dbReference type="InterPro" id="IPR010982">
    <property type="entry name" value="Lambda_DNA-bd_dom_sf"/>
</dbReference>
<dbReference type="InterPro" id="IPR001387">
    <property type="entry name" value="Cro/C1-type_HTH"/>
</dbReference>
<evidence type="ECO:0000259" key="1">
    <source>
        <dbReference type="PROSITE" id="PS50943"/>
    </source>
</evidence>
<evidence type="ECO:0000313" key="3">
    <source>
        <dbReference type="Proteomes" id="UP000831880"/>
    </source>
</evidence>
<sequence>MNEGKIIKFYREQSGMTQEQLGKGVCSVTHISKIELGQTHYSPEIITLVSKRLNINIKEEINAFKKTKQGLDQWLNAMIMERKQEVETIKSEFENNNIIEISEYHSFYKLLLARYYLLNEKHDVACDIIRIFKKGDKELPPYESNLYKHVLGILLLKNQEYQQAIETLKSINNDTYKNPEYFYHLAIAYEANDAKHMAYSCAKEALRYFKETSNFLRIIDVEMLILILKSHDKHHDFNDRCRKYEALIQSCELCHTSARKAVMLHNMAFEYFVIKYYETAGKLYKQSMDLKDKKSGKYLLSLEGYIQSCLKGSKHLLVSY</sequence>
<dbReference type="Gene3D" id="1.10.260.40">
    <property type="entry name" value="lambda repressor-like DNA-binding domains"/>
    <property type="match status" value="1"/>
</dbReference>
<dbReference type="Gene3D" id="1.25.40.10">
    <property type="entry name" value="Tetratricopeptide repeat domain"/>
    <property type="match status" value="1"/>
</dbReference>
<dbReference type="PROSITE" id="PS50943">
    <property type="entry name" value="HTH_CROC1"/>
    <property type="match status" value="1"/>
</dbReference>
<dbReference type="CDD" id="cd00093">
    <property type="entry name" value="HTH_XRE"/>
    <property type="match status" value="1"/>
</dbReference>
<accession>A0ABY4H3A7</accession>
<name>A0ABY4H3A7_9BACI</name>
<dbReference type="SUPFAM" id="SSF47413">
    <property type="entry name" value="lambda repressor-like DNA-binding domains"/>
    <property type="match status" value="1"/>
</dbReference>
<dbReference type="Gene3D" id="1.25.40.1000">
    <property type="match status" value="1"/>
</dbReference>
<protein>
    <submittedName>
        <fullName evidence="2">Helix-turn-helix domain-containing protein</fullName>
    </submittedName>
</protein>
<evidence type="ECO:0000313" key="2">
    <source>
        <dbReference type="EMBL" id="UOQ94653.1"/>
    </source>
</evidence>
<dbReference type="EMBL" id="CP095074">
    <property type="protein sequence ID" value="UOQ94653.1"/>
    <property type="molecule type" value="Genomic_DNA"/>
</dbReference>
<dbReference type="Pfam" id="PF01381">
    <property type="entry name" value="HTH_3"/>
    <property type="match status" value="1"/>
</dbReference>
<feature type="domain" description="HTH cro/C1-type" evidence="1">
    <location>
        <begin position="7"/>
        <end position="61"/>
    </location>
</feature>
<organism evidence="2 3">
    <name type="scientific">Halobacillus shinanisalinarum</name>
    <dbReference type="NCBI Taxonomy" id="2932258"/>
    <lineage>
        <taxon>Bacteria</taxon>
        <taxon>Bacillati</taxon>
        <taxon>Bacillota</taxon>
        <taxon>Bacilli</taxon>
        <taxon>Bacillales</taxon>
        <taxon>Bacillaceae</taxon>
        <taxon>Halobacillus</taxon>
    </lineage>
</organism>
<gene>
    <name evidence="2" type="ORF">MUO14_06810</name>
</gene>
<dbReference type="RefSeq" id="WP_244754496.1">
    <property type="nucleotide sequence ID" value="NZ_CP095074.1"/>
</dbReference>